<keyword evidence="2" id="KW-0238">DNA-binding</keyword>
<evidence type="ECO:0000256" key="2">
    <source>
        <dbReference type="ARBA" id="ARBA00023125"/>
    </source>
</evidence>
<evidence type="ECO:0000256" key="1">
    <source>
        <dbReference type="ARBA" id="ARBA00022490"/>
    </source>
</evidence>
<keyword evidence="3" id="KW-0175">Coiled coil</keyword>
<keyword evidence="6" id="KW-1185">Reference proteome</keyword>
<accession>A0A9X3SEI1</accession>
<feature type="coiled-coil region" evidence="3">
    <location>
        <begin position="353"/>
        <end position="425"/>
    </location>
</feature>
<evidence type="ECO:0000313" key="5">
    <source>
        <dbReference type="EMBL" id="MDA0184880.1"/>
    </source>
</evidence>
<feature type="non-terminal residue" evidence="5">
    <location>
        <position position="528"/>
    </location>
</feature>
<dbReference type="InterPro" id="IPR050308">
    <property type="entry name" value="MukB/SMC"/>
</dbReference>
<dbReference type="Gene3D" id="3.40.50.300">
    <property type="entry name" value="P-loop containing nucleotide triphosphate hydrolases"/>
    <property type="match status" value="1"/>
</dbReference>
<feature type="coiled-coil region" evidence="3">
    <location>
        <begin position="241"/>
        <end position="275"/>
    </location>
</feature>
<dbReference type="EMBL" id="JAPDDP010000090">
    <property type="protein sequence ID" value="MDA0184880.1"/>
    <property type="molecule type" value="Genomic_DNA"/>
</dbReference>
<organism evidence="5 6">
    <name type="scientific">Solirubrobacter phytolaccae</name>
    <dbReference type="NCBI Taxonomy" id="1404360"/>
    <lineage>
        <taxon>Bacteria</taxon>
        <taxon>Bacillati</taxon>
        <taxon>Actinomycetota</taxon>
        <taxon>Thermoleophilia</taxon>
        <taxon>Solirubrobacterales</taxon>
        <taxon>Solirubrobacteraceae</taxon>
        <taxon>Solirubrobacter</taxon>
    </lineage>
</organism>
<keyword evidence="1" id="KW-0963">Cytoplasm</keyword>
<evidence type="ECO:0000259" key="4">
    <source>
        <dbReference type="Pfam" id="PF02463"/>
    </source>
</evidence>
<dbReference type="GO" id="GO:0003677">
    <property type="term" value="F:DNA binding"/>
    <property type="evidence" value="ECO:0007669"/>
    <property type="project" value="UniProtKB-KW"/>
</dbReference>
<dbReference type="Proteomes" id="UP001147653">
    <property type="component" value="Unassembled WGS sequence"/>
</dbReference>
<dbReference type="SUPFAM" id="SSF52540">
    <property type="entry name" value="P-loop containing nucleoside triphosphate hydrolases"/>
    <property type="match status" value="1"/>
</dbReference>
<dbReference type="Pfam" id="PF02463">
    <property type="entry name" value="SMC_N"/>
    <property type="match status" value="1"/>
</dbReference>
<dbReference type="InterPro" id="IPR003395">
    <property type="entry name" value="RecF/RecN/SMC_N"/>
</dbReference>
<dbReference type="RefSeq" id="WP_270029342.1">
    <property type="nucleotide sequence ID" value="NZ_JAPDDP010000090.1"/>
</dbReference>
<sequence>MHLSSITLRGFKSFPDRTRLTFAPGVSVIVGPNGSGKSNITDAVLWALGEQSPVAVRGQSMQDVIFAGAHGVKSRSEAEVEVVLDNASGRVDLPAGEISITRRLNRAGDGEYRINGAKCRLTDVIEILSDTGMGKEMHSVVSQGRVMEIVTSKPKDRRMLIEEAAGLGKHRKRRRKAQLKLERTQDNLDRSLDVEREARSRLKPLKRQAEAAELHERIERQSDEARWTLARDNARGARSGLAEAEQFVGEARAAAAAAEEEYKAVGARRQQAEEKLSSRGSERETLSSRFYSARSSGERVGMRLDAALRLIGELEERGKRREGGIAALRAEIEADTGDDGSEERIAALQAELSSLAEDHRVRLERELAELEAGREAATQRLAEKTAVAQAAAARRSEGEAASEAARRARRELDVAAEKARRESARIGAELAKVNQYLRVNAGAPGGAKALADTLTAAPGYELALSAALGPRLRAGVALDLESGAKLLSKGGKDGAAALIVPEGFAPGDFAGGAPAASGAPSAPAATSA</sequence>
<evidence type="ECO:0000256" key="3">
    <source>
        <dbReference type="SAM" id="Coils"/>
    </source>
</evidence>
<dbReference type="PANTHER" id="PTHR42963">
    <property type="entry name" value="CHROMOSOME PARTITION PROTEIN MUKB"/>
    <property type="match status" value="1"/>
</dbReference>
<reference evidence="5" key="1">
    <citation type="submission" date="2022-10" db="EMBL/GenBank/DDBJ databases">
        <title>The WGS of Solirubrobacter phytolaccae KCTC 29190.</title>
        <authorList>
            <person name="Jiang Z."/>
        </authorList>
    </citation>
    <scope>NUCLEOTIDE SEQUENCE</scope>
    <source>
        <strain evidence="5">KCTC 29190</strain>
    </source>
</reference>
<protein>
    <submittedName>
        <fullName evidence="5">AAA family ATPase</fullName>
    </submittedName>
</protein>
<gene>
    <name evidence="5" type="ORF">OJ997_31545</name>
</gene>
<comment type="caution">
    <text evidence="5">The sequence shown here is derived from an EMBL/GenBank/DDBJ whole genome shotgun (WGS) entry which is preliminary data.</text>
</comment>
<evidence type="ECO:0000313" key="6">
    <source>
        <dbReference type="Proteomes" id="UP001147653"/>
    </source>
</evidence>
<name>A0A9X3SEI1_9ACTN</name>
<dbReference type="AlphaFoldDB" id="A0A9X3SEI1"/>
<dbReference type="PANTHER" id="PTHR42963:SF1">
    <property type="entry name" value="DUF4476 DOMAIN-CONTAINING PROTEIN"/>
    <property type="match status" value="1"/>
</dbReference>
<proteinExistence type="predicted"/>
<dbReference type="GO" id="GO:0005737">
    <property type="term" value="C:cytoplasm"/>
    <property type="evidence" value="ECO:0007669"/>
    <property type="project" value="TreeGrafter"/>
</dbReference>
<dbReference type="InterPro" id="IPR027417">
    <property type="entry name" value="P-loop_NTPase"/>
</dbReference>
<feature type="domain" description="RecF/RecN/SMC N-terminal" evidence="4">
    <location>
        <begin position="3"/>
        <end position="491"/>
    </location>
</feature>